<keyword evidence="3" id="KW-1185">Reference proteome</keyword>
<comment type="caution">
    <text evidence="2">The sequence shown here is derived from an EMBL/GenBank/DDBJ whole genome shotgun (WGS) entry which is preliminary data.</text>
</comment>
<evidence type="ECO:0000313" key="3">
    <source>
        <dbReference type="Proteomes" id="UP000467841"/>
    </source>
</evidence>
<feature type="compositionally biased region" description="Basic and acidic residues" evidence="1">
    <location>
        <begin position="13"/>
        <end position="38"/>
    </location>
</feature>
<evidence type="ECO:0000256" key="1">
    <source>
        <dbReference type="SAM" id="MobiDB-lite"/>
    </source>
</evidence>
<feature type="compositionally biased region" description="Basic and acidic residues" evidence="1">
    <location>
        <begin position="89"/>
        <end position="106"/>
    </location>
</feature>
<dbReference type="Proteomes" id="UP000467841">
    <property type="component" value="Unassembled WGS sequence"/>
</dbReference>
<name>A0A6D2IJA9_9BRAS</name>
<protein>
    <submittedName>
        <fullName evidence="2">Uncharacterized protein</fullName>
    </submittedName>
</protein>
<evidence type="ECO:0000313" key="2">
    <source>
        <dbReference type="EMBL" id="CAA7028091.1"/>
    </source>
</evidence>
<dbReference type="EMBL" id="CACVBM020001063">
    <property type="protein sequence ID" value="CAA7028091.1"/>
    <property type="molecule type" value="Genomic_DNA"/>
</dbReference>
<organism evidence="2 3">
    <name type="scientific">Microthlaspi erraticum</name>
    <dbReference type="NCBI Taxonomy" id="1685480"/>
    <lineage>
        <taxon>Eukaryota</taxon>
        <taxon>Viridiplantae</taxon>
        <taxon>Streptophyta</taxon>
        <taxon>Embryophyta</taxon>
        <taxon>Tracheophyta</taxon>
        <taxon>Spermatophyta</taxon>
        <taxon>Magnoliopsida</taxon>
        <taxon>eudicotyledons</taxon>
        <taxon>Gunneridae</taxon>
        <taxon>Pentapetalae</taxon>
        <taxon>rosids</taxon>
        <taxon>malvids</taxon>
        <taxon>Brassicales</taxon>
        <taxon>Brassicaceae</taxon>
        <taxon>Coluteocarpeae</taxon>
        <taxon>Microthlaspi</taxon>
    </lineage>
</organism>
<accession>A0A6D2IJA9</accession>
<sequence>MQNSNPAAWEPLRAAREAASDRHSCKLQESSPSDHNRAIEPLLQTSQNQKRGMLPEPHRRSKRSTDPPVVTTRSYTKDSHRLATTTARNEIEKDDKKSHFSDSPET</sequence>
<proteinExistence type="predicted"/>
<reference evidence="2" key="1">
    <citation type="submission" date="2020-01" db="EMBL/GenBank/DDBJ databases">
        <authorList>
            <person name="Mishra B."/>
        </authorList>
    </citation>
    <scope>NUCLEOTIDE SEQUENCE [LARGE SCALE GENOMIC DNA]</scope>
</reference>
<feature type="region of interest" description="Disordered" evidence="1">
    <location>
        <begin position="1"/>
        <end position="106"/>
    </location>
</feature>
<gene>
    <name evidence="2" type="ORF">MERR_LOCUS15326</name>
</gene>
<dbReference type="AlphaFoldDB" id="A0A6D2IJA9"/>